<evidence type="ECO:0000256" key="1">
    <source>
        <dbReference type="SAM" id="MobiDB-lite"/>
    </source>
</evidence>
<feature type="region of interest" description="Disordered" evidence="1">
    <location>
        <begin position="1"/>
        <end position="27"/>
    </location>
</feature>
<proteinExistence type="predicted"/>
<protein>
    <submittedName>
        <fullName evidence="2">Uncharacterized protein</fullName>
    </submittedName>
</protein>
<accession>A0A382ZEF6</accession>
<evidence type="ECO:0000313" key="2">
    <source>
        <dbReference type="EMBL" id="SVD93936.1"/>
    </source>
</evidence>
<organism evidence="2">
    <name type="scientific">marine metagenome</name>
    <dbReference type="NCBI Taxonomy" id="408172"/>
    <lineage>
        <taxon>unclassified sequences</taxon>
        <taxon>metagenomes</taxon>
        <taxon>ecological metagenomes</taxon>
    </lineage>
</organism>
<dbReference type="EMBL" id="UINC01183266">
    <property type="protein sequence ID" value="SVD93936.1"/>
    <property type="molecule type" value="Genomic_DNA"/>
</dbReference>
<reference evidence="2" key="1">
    <citation type="submission" date="2018-05" db="EMBL/GenBank/DDBJ databases">
        <authorList>
            <person name="Lanie J.A."/>
            <person name="Ng W.-L."/>
            <person name="Kazmierczak K.M."/>
            <person name="Andrzejewski T.M."/>
            <person name="Davidsen T.M."/>
            <person name="Wayne K.J."/>
            <person name="Tettelin H."/>
            <person name="Glass J.I."/>
            <person name="Rusch D."/>
            <person name="Podicherti R."/>
            <person name="Tsui H.-C.T."/>
            <person name="Winkler M.E."/>
        </authorList>
    </citation>
    <scope>NUCLEOTIDE SEQUENCE</scope>
</reference>
<gene>
    <name evidence="2" type="ORF">METZ01_LOCUS446790</name>
</gene>
<sequence>MFEIQTNSNEKKKPKVSKSILPENKKYESESSIYKVKLPEWLEDNLLKSNNTNSNKYNNQ</sequence>
<name>A0A382ZEF6_9ZZZZ</name>
<feature type="non-terminal residue" evidence="2">
    <location>
        <position position="60"/>
    </location>
</feature>
<dbReference type="AlphaFoldDB" id="A0A382ZEF6"/>